<dbReference type="STRING" id="1888891.DSOL_1474"/>
<protein>
    <submittedName>
        <fullName evidence="3">Transcriptional regulator</fullName>
    </submittedName>
</protein>
<dbReference type="Gene3D" id="3.40.50.11440">
    <property type="match status" value="1"/>
</dbReference>
<dbReference type="InterPro" id="IPR043166">
    <property type="entry name" value="LarA-like_C"/>
</dbReference>
<comment type="caution">
    <text evidence="3">The sequence shown here is derived from an EMBL/GenBank/DDBJ whole genome shotgun (WGS) entry which is preliminary data.</text>
</comment>
<dbReference type="NCBIfam" id="NF033504">
    <property type="entry name" value="Ni_dep_LarA"/>
    <property type="match status" value="1"/>
</dbReference>
<evidence type="ECO:0000313" key="4">
    <source>
        <dbReference type="Proteomes" id="UP000186102"/>
    </source>
</evidence>
<gene>
    <name evidence="3" type="ORF">DSOL_1474</name>
</gene>
<feature type="domain" description="Lactate racemase C-terminal" evidence="2">
    <location>
        <begin position="270"/>
        <end position="408"/>
    </location>
</feature>
<evidence type="ECO:0000313" key="3">
    <source>
        <dbReference type="EMBL" id="OLN32723.1"/>
    </source>
</evidence>
<dbReference type="EMBL" id="MLBF01000007">
    <property type="protein sequence ID" value="OLN32723.1"/>
    <property type="molecule type" value="Genomic_DNA"/>
</dbReference>
<reference evidence="3 4" key="1">
    <citation type="submission" date="2016-09" db="EMBL/GenBank/DDBJ databases">
        <title>Complete genome of Desulfosporosinus sp. OL.</title>
        <authorList>
            <person name="Mardanov A."/>
            <person name="Beletsky A."/>
            <person name="Panova A."/>
            <person name="Karnachuk O."/>
            <person name="Ravin N."/>
        </authorList>
    </citation>
    <scope>NUCLEOTIDE SEQUENCE [LARGE SCALE GENOMIC DNA]</scope>
    <source>
        <strain evidence="3 4">OL</strain>
    </source>
</reference>
<dbReference type="InterPro" id="IPR047926">
    <property type="entry name" value="Ni_dep_LarA"/>
</dbReference>
<dbReference type="Pfam" id="PF09861">
    <property type="entry name" value="Lar_N"/>
    <property type="match status" value="1"/>
</dbReference>
<dbReference type="PANTHER" id="PTHR33171:SF17">
    <property type="entry name" value="LARA-LIKE N-TERMINAL DOMAIN-CONTAINING PROTEIN"/>
    <property type="match status" value="1"/>
</dbReference>
<dbReference type="GO" id="GO:0050043">
    <property type="term" value="F:lactate racemase activity"/>
    <property type="evidence" value="ECO:0007669"/>
    <property type="project" value="InterPro"/>
</dbReference>
<sequence length="431" mass="47701">MKLNLGFGKDVVEVNITETNLLGVLEPNRIDLGLSGQEEVKRAIRDPIGTQRLKDIVKKDEKVVIITSDITRPMPSKVVLLEIVNELREANVELKNIKIVFALGCHRKHTEDEKRYLIGDELYNQIECIDSDGQDYVNMGITSSGTPVDIFRPVAEADRRICLGNIEYHYFAGYSGGIKAIMPGVSTRAAIQANHSKMVKDEAKAGEMLHNPVRRDIDEVANFVTVDYILNVVLDEHKTIIKAVAGHYLEAHRKGCLFLDKLYKAEIPERADVVVVSPGGYPKDINLYQAQKALDNAKHAVKDGGVIVLVASCIEGFGEKVFERWITNAQHPEDLIEGIQQNFELGGHKAAAIAMVLKKVDIYLVSELSDETVRKVFMKPYTNVQTALDDAVKRTGENSKIIVMPFGGSTLPEVVASGENLNSVRTIGVEV</sequence>
<name>A0A1Q8QZE5_9FIRM</name>
<dbReference type="Proteomes" id="UP000186102">
    <property type="component" value="Unassembled WGS sequence"/>
</dbReference>
<keyword evidence="4" id="KW-1185">Reference proteome</keyword>
<feature type="domain" description="LarA-like N-terminal" evidence="1">
    <location>
        <begin position="7"/>
        <end position="203"/>
    </location>
</feature>
<evidence type="ECO:0000259" key="1">
    <source>
        <dbReference type="Pfam" id="PF09861"/>
    </source>
</evidence>
<evidence type="ECO:0000259" key="2">
    <source>
        <dbReference type="Pfam" id="PF21113"/>
    </source>
</evidence>
<dbReference type="AlphaFoldDB" id="A0A1Q8QZE5"/>
<dbReference type="InterPro" id="IPR018657">
    <property type="entry name" value="LarA-like_N"/>
</dbReference>
<dbReference type="PANTHER" id="PTHR33171">
    <property type="entry name" value="LAR_N DOMAIN-CONTAINING PROTEIN"/>
    <property type="match status" value="1"/>
</dbReference>
<dbReference type="InterPro" id="IPR048068">
    <property type="entry name" value="LarA-like"/>
</dbReference>
<dbReference type="InterPro" id="IPR048520">
    <property type="entry name" value="LarA_C"/>
</dbReference>
<dbReference type="RefSeq" id="WP_075364184.1">
    <property type="nucleotide sequence ID" value="NZ_MLBF01000007.1"/>
</dbReference>
<accession>A0A1Q8QZE5</accession>
<dbReference type="OrthoDB" id="9770545at2"/>
<dbReference type="Gene3D" id="3.90.226.30">
    <property type="match status" value="1"/>
</dbReference>
<dbReference type="Pfam" id="PF21113">
    <property type="entry name" value="LarA_C"/>
    <property type="match status" value="1"/>
</dbReference>
<proteinExistence type="predicted"/>
<organism evidence="3 4">
    <name type="scientific">Desulfosporosinus metallidurans</name>
    <dbReference type="NCBI Taxonomy" id="1888891"/>
    <lineage>
        <taxon>Bacteria</taxon>
        <taxon>Bacillati</taxon>
        <taxon>Bacillota</taxon>
        <taxon>Clostridia</taxon>
        <taxon>Eubacteriales</taxon>
        <taxon>Desulfitobacteriaceae</taxon>
        <taxon>Desulfosporosinus</taxon>
    </lineage>
</organism>